<proteinExistence type="predicted"/>
<dbReference type="GO" id="GO:0003676">
    <property type="term" value="F:nucleic acid binding"/>
    <property type="evidence" value="ECO:0007669"/>
    <property type="project" value="InterPro"/>
</dbReference>
<keyword evidence="2" id="KW-1185">Reference proteome</keyword>
<reference evidence="1" key="1">
    <citation type="journal article" date="2020" name="Mol. Plant Microbe Interact.">
        <title>Genome Sequence of the Biocontrol Agent Coniothyrium minitans strain Conio (IMI 134523).</title>
        <authorList>
            <person name="Patel D."/>
            <person name="Shittu T.A."/>
            <person name="Baroncelli R."/>
            <person name="Muthumeenakshi S."/>
            <person name="Osborne T.H."/>
            <person name="Janganan T.K."/>
            <person name="Sreenivasaprasad S."/>
        </authorList>
    </citation>
    <scope>NUCLEOTIDE SEQUENCE</scope>
    <source>
        <strain evidence="1">Conio</strain>
    </source>
</reference>
<protein>
    <recommendedName>
        <fullName evidence="3">RNase H type-1 domain-containing protein</fullName>
    </recommendedName>
</protein>
<dbReference type="Proteomes" id="UP000756921">
    <property type="component" value="Unassembled WGS sequence"/>
</dbReference>
<dbReference type="InterPro" id="IPR036397">
    <property type="entry name" value="RNaseH_sf"/>
</dbReference>
<accession>A0A9P6G513</accession>
<comment type="caution">
    <text evidence="1">The sequence shown here is derived from an EMBL/GenBank/DDBJ whole genome shotgun (WGS) entry which is preliminary data.</text>
</comment>
<gene>
    <name evidence="1" type="ORF">PMIN01_13451</name>
</gene>
<name>A0A9P6G513_9PLEO</name>
<evidence type="ECO:0000313" key="2">
    <source>
        <dbReference type="Proteomes" id="UP000756921"/>
    </source>
</evidence>
<evidence type="ECO:0008006" key="3">
    <source>
        <dbReference type="Google" id="ProtNLM"/>
    </source>
</evidence>
<sequence>MPYVISPWSKRITTTAEPDLEKATALVNQEDGIKIATSTSARRGNIGAGWAILDTQDIRADKPHTSSAILGPREEQNPYVAELFAIAGALEDLGRPHRRRIMILTRNLAALQVVRQPRRQSGQHIIQRIYRTIQDLEMLENKVDLIWITVKCSNALTDEAKKAAKRTTQEGSTPCVRQLQAKSTVINTTMAKAQAMRTLPDGTGAYSKRIDAALPGRHTRRLYDNLSRQEATVLAQLRTGMIRLNAYLYQIRAADSRACPCGHTETPEHFLFRCARWDTLREQMLEQSDTLRGSLSFYLGGRAKTDPAKTWAPSIEAVKATIRYAIATKRLETASGT</sequence>
<dbReference type="Gene3D" id="3.30.420.10">
    <property type="entry name" value="Ribonuclease H-like superfamily/Ribonuclease H"/>
    <property type="match status" value="1"/>
</dbReference>
<organism evidence="1 2">
    <name type="scientific">Paraphaeosphaeria minitans</name>
    <dbReference type="NCBI Taxonomy" id="565426"/>
    <lineage>
        <taxon>Eukaryota</taxon>
        <taxon>Fungi</taxon>
        <taxon>Dikarya</taxon>
        <taxon>Ascomycota</taxon>
        <taxon>Pezizomycotina</taxon>
        <taxon>Dothideomycetes</taxon>
        <taxon>Pleosporomycetidae</taxon>
        <taxon>Pleosporales</taxon>
        <taxon>Massarineae</taxon>
        <taxon>Didymosphaeriaceae</taxon>
        <taxon>Paraphaeosphaeria</taxon>
    </lineage>
</organism>
<dbReference type="EMBL" id="WJXW01000019">
    <property type="protein sequence ID" value="KAF9728623.1"/>
    <property type="molecule type" value="Genomic_DNA"/>
</dbReference>
<dbReference type="OrthoDB" id="3261222at2759"/>
<evidence type="ECO:0000313" key="1">
    <source>
        <dbReference type="EMBL" id="KAF9728623.1"/>
    </source>
</evidence>
<dbReference type="AlphaFoldDB" id="A0A9P6G513"/>